<dbReference type="InterPro" id="IPR050556">
    <property type="entry name" value="Type_II_TA_system_RNase"/>
</dbReference>
<evidence type="ECO:0000256" key="6">
    <source>
        <dbReference type="ARBA" id="ARBA00022842"/>
    </source>
</evidence>
<dbReference type="SUPFAM" id="SSF88723">
    <property type="entry name" value="PIN domain-like"/>
    <property type="match status" value="1"/>
</dbReference>
<keyword evidence="11" id="KW-1185">Reference proteome</keyword>
<dbReference type="CDD" id="cd18746">
    <property type="entry name" value="PIN_VapC4-5_FitB-like"/>
    <property type="match status" value="1"/>
</dbReference>
<reference evidence="10" key="1">
    <citation type="journal article" date="2021" name="Front. Microbiol.">
        <title>Comprehensive Comparative Genomics and Phenotyping of Methylobacterium Species.</title>
        <authorList>
            <person name="Alessa O."/>
            <person name="Ogura Y."/>
            <person name="Fujitani Y."/>
            <person name="Takami H."/>
            <person name="Hayashi T."/>
            <person name="Sahin N."/>
            <person name="Tani A."/>
        </authorList>
    </citation>
    <scope>NUCLEOTIDE SEQUENCE</scope>
    <source>
        <strain evidence="10">DSM 14458</strain>
    </source>
</reference>
<protein>
    <recommendedName>
        <fullName evidence="8">Ribonuclease VapC</fullName>
        <shortName evidence="8">RNase VapC</shortName>
        <ecNumber evidence="8">3.1.-.-</ecNumber>
    </recommendedName>
    <alternativeName>
        <fullName evidence="8">Toxin VapC</fullName>
    </alternativeName>
</protein>
<dbReference type="RefSeq" id="WP_137831735.1">
    <property type="nucleotide sequence ID" value="NZ_BPRE01000016.1"/>
</dbReference>
<proteinExistence type="inferred from homology"/>
<evidence type="ECO:0000313" key="10">
    <source>
        <dbReference type="EMBL" id="GJE77677.1"/>
    </source>
</evidence>
<keyword evidence="6 8" id="KW-0460">Magnesium</keyword>
<evidence type="ECO:0000256" key="5">
    <source>
        <dbReference type="ARBA" id="ARBA00022801"/>
    </source>
</evidence>
<keyword evidence="4 8" id="KW-0479">Metal-binding</keyword>
<organism evidence="10 11">
    <name type="scientific">Methylorubrum suomiense</name>
    <dbReference type="NCBI Taxonomy" id="144191"/>
    <lineage>
        <taxon>Bacteria</taxon>
        <taxon>Pseudomonadati</taxon>
        <taxon>Pseudomonadota</taxon>
        <taxon>Alphaproteobacteria</taxon>
        <taxon>Hyphomicrobiales</taxon>
        <taxon>Methylobacteriaceae</taxon>
        <taxon>Methylorubrum</taxon>
    </lineage>
</organism>
<dbReference type="PANTHER" id="PTHR33653:SF1">
    <property type="entry name" value="RIBONUCLEASE VAPC2"/>
    <property type="match status" value="1"/>
</dbReference>
<accession>A0ABQ4V4L0</accession>
<dbReference type="InterPro" id="IPR022907">
    <property type="entry name" value="VapC_family"/>
</dbReference>
<dbReference type="InterPro" id="IPR002716">
    <property type="entry name" value="PIN_dom"/>
</dbReference>
<evidence type="ECO:0000256" key="4">
    <source>
        <dbReference type="ARBA" id="ARBA00022723"/>
    </source>
</evidence>
<keyword evidence="8" id="KW-0800">Toxin</keyword>
<dbReference type="Gene3D" id="3.40.50.1010">
    <property type="entry name" value="5'-nuclease"/>
    <property type="match status" value="1"/>
</dbReference>
<comment type="cofactor">
    <cofactor evidence="1 8">
        <name>Mg(2+)</name>
        <dbReference type="ChEBI" id="CHEBI:18420"/>
    </cofactor>
</comment>
<comment type="similarity">
    <text evidence="7 8">Belongs to the PINc/VapC protein family.</text>
</comment>
<evidence type="ECO:0000256" key="1">
    <source>
        <dbReference type="ARBA" id="ARBA00001946"/>
    </source>
</evidence>
<feature type="binding site" evidence="8">
    <location>
        <position position="107"/>
    </location>
    <ligand>
        <name>Mg(2+)</name>
        <dbReference type="ChEBI" id="CHEBI:18420"/>
    </ligand>
</feature>
<sequence length="148" mass="15798">MYLVDTNVLSAGAPSKPAPALDVTGWMERNSAGLFLSVITIAEIEDGIAKCRREGASRKAGRLAEWLGTLLHLYANRVLPLDLDTARRIGVMTDLARGQGHAPGLADLAIAATAQRHGLTLLTRNLRHFRPLGVIALDPFAALPPEAS</sequence>
<comment type="function">
    <text evidence="8">Toxic component of a toxin-antitoxin (TA) system. An RNase.</text>
</comment>
<name>A0ABQ4V4L0_9HYPH</name>
<dbReference type="HAMAP" id="MF_00265">
    <property type="entry name" value="VapC_Nob1"/>
    <property type="match status" value="1"/>
</dbReference>
<feature type="binding site" evidence="8">
    <location>
        <position position="5"/>
    </location>
    <ligand>
        <name>Mg(2+)</name>
        <dbReference type="ChEBI" id="CHEBI:18420"/>
    </ligand>
</feature>
<dbReference type="EMBL" id="BPRE01000016">
    <property type="protein sequence ID" value="GJE77677.1"/>
    <property type="molecule type" value="Genomic_DNA"/>
</dbReference>
<evidence type="ECO:0000259" key="9">
    <source>
        <dbReference type="Pfam" id="PF01850"/>
    </source>
</evidence>
<keyword evidence="5 8" id="KW-0378">Hydrolase</keyword>
<keyword evidence="2 8" id="KW-1277">Toxin-antitoxin system</keyword>
<feature type="domain" description="PIN" evidence="9">
    <location>
        <begin position="2"/>
        <end position="127"/>
    </location>
</feature>
<evidence type="ECO:0000256" key="7">
    <source>
        <dbReference type="ARBA" id="ARBA00038093"/>
    </source>
</evidence>
<dbReference type="Proteomes" id="UP001055093">
    <property type="component" value="Unassembled WGS sequence"/>
</dbReference>
<evidence type="ECO:0000313" key="11">
    <source>
        <dbReference type="Proteomes" id="UP001055093"/>
    </source>
</evidence>
<gene>
    <name evidence="10" type="primary">fitB</name>
    <name evidence="8" type="synonym">vapC</name>
    <name evidence="10" type="ORF">BGCPKDLD_4284</name>
</gene>
<dbReference type="Pfam" id="PF01850">
    <property type="entry name" value="PIN"/>
    <property type="match status" value="1"/>
</dbReference>
<dbReference type="InterPro" id="IPR029060">
    <property type="entry name" value="PIN-like_dom_sf"/>
</dbReference>
<evidence type="ECO:0000256" key="8">
    <source>
        <dbReference type="HAMAP-Rule" id="MF_00265"/>
    </source>
</evidence>
<dbReference type="PANTHER" id="PTHR33653">
    <property type="entry name" value="RIBONUCLEASE VAPC2"/>
    <property type="match status" value="1"/>
</dbReference>
<comment type="caution">
    <text evidence="10">The sequence shown here is derived from an EMBL/GenBank/DDBJ whole genome shotgun (WGS) entry which is preliminary data.</text>
</comment>
<keyword evidence="3 8" id="KW-0540">Nuclease</keyword>
<reference evidence="10" key="2">
    <citation type="submission" date="2021-08" db="EMBL/GenBank/DDBJ databases">
        <authorList>
            <person name="Tani A."/>
            <person name="Ola A."/>
            <person name="Ogura Y."/>
            <person name="Katsura K."/>
            <person name="Hayashi T."/>
        </authorList>
    </citation>
    <scope>NUCLEOTIDE SEQUENCE</scope>
    <source>
        <strain evidence="10">DSM 14458</strain>
    </source>
</reference>
<dbReference type="EC" id="3.1.-.-" evidence="8"/>
<evidence type="ECO:0000256" key="3">
    <source>
        <dbReference type="ARBA" id="ARBA00022722"/>
    </source>
</evidence>
<evidence type="ECO:0000256" key="2">
    <source>
        <dbReference type="ARBA" id="ARBA00022649"/>
    </source>
</evidence>